<dbReference type="AlphaFoldDB" id="A0A8B9L3X3"/>
<dbReference type="PROSITE" id="PS50071">
    <property type="entry name" value="HOMEOBOX_2"/>
    <property type="match status" value="1"/>
</dbReference>
<feature type="compositionally biased region" description="Polar residues" evidence="9">
    <location>
        <begin position="211"/>
        <end position="220"/>
    </location>
</feature>
<dbReference type="InterPro" id="IPR017970">
    <property type="entry name" value="Homeobox_CS"/>
</dbReference>
<evidence type="ECO:0000313" key="13">
    <source>
        <dbReference type="Proteomes" id="UP000694621"/>
    </source>
</evidence>
<evidence type="ECO:0000256" key="8">
    <source>
        <dbReference type="RuleBase" id="RU000682"/>
    </source>
</evidence>
<dbReference type="Ensembl" id="ENSAMXT00005050535.1">
    <property type="protein sequence ID" value="ENSAMXP00005046519.1"/>
    <property type="gene ID" value="ENSAMXG00005021432.1"/>
</dbReference>
<dbReference type="Proteomes" id="UP000694621">
    <property type="component" value="Unplaced"/>
</dbReference>
<keyword evidence="4 7" id="KW-0238">DNA-binding</keyword>
<dbReference type="GO" id="GO:0005634">
    <property type="term" value="C:nucleus"/>
    <property type="evidence" value="ECO:0007669"/>
    <property type="project" value="UniProtKB-SubCell"/>
</dbReference>
<dbReference type="GO" id="GO:0048513">
    <property type="term" value="P:animal organ development"/>
    <property type="evidence" value="ECO:0007669"/>
    <property type="project" value="UniProtKB-ARBA"/>
</dbReference>
<dbReference type="FunFam" id="1.10.10.60:FF:000210">
    <property type="entry name" value="homeobox protein goosecoid"/>
    <property type="match status" value="1"/>
</dbReference>
<dbReference type="GO" id="GO:0009888">
    <property type="term" value="P:tissue development"/>
    <property type="evidence" value="ECO:0007669"/>
    <property type="project" value="UniProtKB-ARBA"/>
</dbReference>
<evidence type="ECO:0000256" key="5">
    <source>
        <dbReference type="ARBA" id="ARBA00023155"/>
    </source>
</evidence>
<dbReference type="RefSeq" id="XP_007232186.1">
    <property type="nucleotide sequence ID" value="XM_007232124.4"/>
</dbReference>
<dbReference type="GO" id="GO:0000981">
    <property type="term" value="F:DNA-binding transcription factor activity, RNA polymerase II-specific"/>
    <property type="evidence" value="ECO:0007669"/>
    <property type="project" value="InterPro"/>
</dbReference>
<evidence type="ECO:0000256" key="2">
    <source>
        <dbReference type="ARBA" id="ARBA00006503"/>
    </source>
</evidence>
<dbReference type="PANTHER" id="PTHR46643:SF2">
    <property type="entry name" value="HOMEOBOX PROTEIN GOOSECOID"/>
    <property type="match status" value="1"/>
</dbReference>
<evidence type="ECO:0000259" key="10">
    <source>
        <dbReference type="PROSITE" id="PS50071"/>
    </source>
</evidence>
<dbReference type="PANTHER" id="PTHR46643">
    <property type="entry name" value="HOMEOBOX PROTEIN GOOSECOID-RELATED"/>
    <property type="match status" value="1"/>
</dbReference>
<evidence type="ECO:0000256" key="3">
    <source>
        <dbReference type="ARBA" id="ARBA00022473"/>
    </source>
</evidence>
<feature type="compositionally biased region" description="Basic and acidic residues" evidence="9">
    <location>
        <begin position="221"/>
        <end position="236"/>
    </location>
</feature>
<evidence type="ECO:0000256" key="1">
    <source>
        <dbReference type="ARBA" id="ARBA00004123"/>
    </source>
</evidence>
<evidence type="ECO:0000313" key="14">
    <source>
        <dbReference type="Proteomes" id="UP000752171"/>
    </source>
</evidence>
<keyword evidence="3" id="KW-0217">Developmental protein</keyword>
<dbReference type="CTD" id="145258"/>
<dbReference type="Proteomes" id="UP000752171">
    <property type="component" value="Unassembled WGS sequence"/>
</dbReference>
<evidence type="ECO:0000313" key="11">
    <source>
        <dbReference type="EMBL" id="KAG9268912.1"/>
    </source>
</evidence>
<dbReference type="SUPFAM" id="SSF46689">
    <property type="entry name" value="Homeodomain-like"/>
    <property type="match status" value="1"/>
</dbReference>
<dbReference type="SMART" id="SM00389">
    <property type="entry name" value="HOX"/>
    <property type="match status" value="1"/>
</dbReference>
<feature type="region of interest" description="Disordered" evidence="9">
    <location>
        <begin position="195"/>
        <end position="236"/>
    </location>
</feature>
<evidence type="ECO:0000313" key="12">
    <source>
        <dbReference type="Ensembl" id="ENSAMXP00005046519.1"/>
    </source>
</evidence>
<evidence type="ECO:0000256" key="9">
    <source>
        <dbReference type="SAM" id="MobiDB-lite"/>
    </source>
</evidence>
<accession>A0A8B9L3X3</accession>
<organism evidence="12 13">
    <name type="scientific">Astyanax mexicanus</name>
    <name type="common">Blind cave fish</name>
    <name type="synonym">Astyanax fasciatus mexicanus</name>
    <dbReference type="NCBI Taxonomy" id="7994"/>
    <lineage>
        <taxon>Eukaryota</taxon>
        <taxon>Metazoa</taxon>
        <taxon>Chordata</taxon>
        <taxon>Craniata</taxon>
        <taxon>Vertebrata</taxon>
        <taxon>Euteleostomi</taxon>
        <taxon>Actinopterygii</taxon>
        <taxon>Neopterygii</taxon>
        <taxon>Teleostei</taxon>
        <taxon>Ostariophysi</taxon>
        <taxon>Characiformes</taxon>
        <taxon>Characoidei</taxon>
        <taxon>Acestrorhamphidae</taxon>
        <taxon>Acestrorhamphinae</taxon>
        <taxon>Astyanax</taxon>
    </lineage>
</organism>
<dbReference type="Pfam" id="PF00046">
    <property type="entry name" value="Homeodomain"/>
    <property type="match status" value="1"/>
</dbReference>
<keyword evidence="6 7" id="KW-0539">Nucleus</keyword>
<evidence type="ECO:0000256" key="7">
    <source>
        <dbReference type="PROSITE-ProRule" id="PRU00108"/>
    </source>
</evidence>
<dbReference type="KEGG" id="amex:103032058"/>
<comment type="similarity">
    <text evidence="2">Belongs to the paired homeobox family. Bicoid subfamily.</text>
</comment>
<keyword evidence="5 7" id="KW-0371">Homeobox</keyword>
<feature type="DNA-binding region" description="Homeobox" evidence="7">
    <location>
        <begin position="142"/>
        <end position="201"/>
    </location>
</feature>
<proteinExistence type="inferred from homology"/>
<comment type="subcellular location">
    <subcellularLocation>
        <location evidence="1 7 8">Nucleus</location>
    </subcellularLocation>
</comment>
<feature type="domain" description="Homeobox" evidence="10">
    <location>
        <begin position="140"/>
        <end position="200"/>
    </location>
</feature>
<dbReference type="EMBL" id="JAICCE010000014">
    <property type="protein sequence ID" value="KAG9268912.1"/>
    <property type="molecule type" value="Genomic_DNA"/>
</dbReference>
<dbReference type="GeneID" id="103032058"/>
<dbReference type="OMA" id="QCSCVPA"/>
<reference evidence="12" key="2">
    <citation type="submission" date="2025-05" db="UniProtKB">
        <authorList>
            <consortium name="Ensembl"/>
        </authorList>
    </citation>
    <scope>IDENTIFICATION</scope>
</reference>
<dbReference type="InterPro" id="IPR009057">
    <property type="entry name" value="Homeodomain-like_sf"/>
</dbReference>
<dbReference type="Gene3D" id="1.10.10.60">
    <property type="entry name" value="Homeodomain-like"/>
    <property type="match status" value="1"/>
</dbReference>
<dbReference type="InterPro" id="IPR001356">
    <property type="entry name" value="HD"/>
</dbReference>
<dbReference type="GO" id="GO:0000978">
    <property type="term" value="F:RNA polymerase II cis-regulatory region sequence-specific DNA binding"/>
    <property type="evidence" value="ECO:0007669"/>
    <property type="project" value="TreeGrafter"/>
</dbReference>
<protein>
    <submittedName>
        <fullName evidence="11">Homeobox protein goosecoid</fullName>
    </submittedName>
</protein>
<name>A0A8B9L3X3_ASTMX</name>
<sequence length="236" mass="26324">MPAGMFSIDSILAGRPSCKDPALLHRSAPLVFSNLTDSLYSAADYNGLYSPTGAAAPSLQPVSGARLGYNGYCYGQLHVQGPSGPACCSAMPTQCPCIPTGYDSSGSVLMSPVPHQMVSYLNMGSLSRTDLHLLSQLQCRRKRRHRTIFTDEQLDALERLFQETKYPDVGAREQLARKVHLREEKVEVWFKNRRAKWRRQKRSSSEESENPQKWNKPTKTATEKPEENKSDADSDS</sequence>
<dbReference type="InterPro" id="IPR051440">
    <property type="entry name" value="Goosecoid-like_HB"/>
</dbReference>
<dbReference type="CDD" id="cd00086">
    <property type="entry name" value="homeodomain"/>
    <property type="match status" value="1"/>
</dbReference>
<gene>
    <name evidence="12" type="primary">gsc</name>
    <name evidence="11" type="synonym">GSC</name>
    <name evidence="11" type="ORF">AMEX_G17942</name>
</gene>
<dbReference type="OrthoDB" id="6159439at2759"/>
<evidence type="ECO:0000256" key="6">
    <source>
        <dbReference type="ARBA" id="ARBA00023242"/>
    </source>
</evidence>
<dbReference type="PROSITE" id="PS00027">
    <property type="entry name" value="HOMEOBOX_1"/>
    <property type="match status" value="1"/>
</dbReference>
<reference evidence="11 14" key="1">
    <citation type="submission" date="2021-07" db="EMBL/GenBank/DDBJ databases">
        <authorList>
            <person name="Imarazene B."/>
            <person name="Zahm M."/>
            <person name="Klopp C."/>
            <person name="Cabau C."/>
            <person name="Beille S."/>
            <person name="Jouanno E."/>
            <person name="Castinel A."/>
            <person name="Lluch J."/>
            <person name="Gil L."/>
            <person name="Kuchtly C."/>
            <person name="Lopez Roques C."/>
            <person name="Donnadieu C."/>
            <person name="Parrinello H."/>
            <person name="Journot L."/>
            <person name="Du K."/>
            <person name="Schartl M."/>
            <person name="Retaux S."/>
            <person name="Guiguen Y."/>
        </authorList>
    </citation>
    <scope>NUCLEOTIDE SEQUENCE [LARGE SCALE GENOMIC DNA]</scope>
    <source>
        <strain evidence="11">Pach_M1</strain>
        <tissue evidence="11">Testis</tissue>
    </source>
</reference>
<evidence type="ECO:0000256" key="4">
    <source>
        <dbReference type="ARBA" id="ARBA00023125"/>
    </source>
</evidence>